<dbReference type="EMBL" id="BAAAZE010000012">
    <property type="protein sequence ID" value="GAA4029651.1"/>
    <property type="molecule type" value="Genomic_DNA"/>
</dbReference>
<dbReference type="InterPro" id="IPR050275">
    <property type="entry name" value="PGM_Phosphatase"/>
</dbReference>
<gene>
    <name evidence="1" type="primary">cobC</name>
    <name evidence="1" type="ORF">GCM10022212_29820</name>
</gene>
<comment type="caution">
    <text evidence="1">The sequence shown here is derived from an EMBL/GenBank/DDBJ whole genome shotgun (WGS) entry which is preliminary data.</text>
</comment>
<name>A0ABP7TQL5_9BURK</name>
<organism evidence="1 2">
    <name type="scientific">Actimicrobium antarcticum</name>
    <dbReference type="NCBI Taxonomy" id="1051899"/>
    <lineage>
        <taxon>Bacteria</taxon>
        <taxon>Pseudomonadati</taxon>
        <taxon>Pseudomonadota</taxon>
        <taxon>Betaproteobacteria</taxon>
        <taxon>Burkholderiales</taxon>
        <taxon>Oxalobacteraceae</taxon>
        <taxon>Actimicrobium</taxon>
    </lineage>
</organism>
<dbReference type="PANTHER" id="PTHR48100:SF1">
    <property type="entry name" value="HISTIDINE PHOSPHATASE FAMILY PROTEIN-RELATED"/>
    <property type="match status" value="1"/>
</dbReference>
<dbReference type="RefSeq" id="WP_344764345.1">
    <property type="nucleotide sequence ID" value="NZ_BAAAZE010000012.1"/>
</dbReference>
<evidence type="ECO:0000313" key="2">
    <source>
        <dbReference type="Proteomes" id="UP001501353"/>
    </source>
</evidence>
<reference evidence="2" key="1">
    <citation type="journal article" date="2019" name="Int. J. Syst. Evol. Microbiol.">
        <title>The Global Catalogue of Microorganisms (GCM) 10K type strain sequencing project: providing services to taxonomists for standard genome sequencing and annotation.</title>
        <authorList>
            <consortium name="The Broad Institute Genomics Platform"/>
            <consortium name="The Broad Institute Genome Sequencing Center for Infectious Disease"/>
            <person name="Wu L."/>
            <person name="Ma J."/>
        </authorList>
    </citation>
    <scope>NUCLEOTIDE SEQUENCE [LARGE SCALE GENOMIC DNA]</scope>
    <source>
        <strain evidence="2">JCM 16673</strain>
    </source>
</reference>
<sequence length="193" mass="21234">MRLYLVRHPQTLAAKTICYGSTDVAVAEDELARVAAALHARLPSSLPMVSSPLRRCRELAELLGDGRQYSIDARLAEMHFGDWEGRDWNSIARNEIDAWVADLAGYQPGGGESVLQMAQRVQSVRDDLLRQNQDCIVICHAGTIRLMLALQPGVTLAETALQAASTSHAIAYGELVVIDMDGELHRTSQQVQR</sequence>
<dbReference type="Gene3D" id="3.40.50.1240">
    <property type="entry name" value="Phosphoglycerate mutase-like"/>
    <property type="match status" value="1"/>
</dbReference>
<evidence type="ECO:0000313" key="1">
    <source>
        <dbReference type="EMBL" id="GAA4029651.1"/>
    </source>
</evidence>
<proteinExistence type="predicted"/>
<dbReference type="InterPro" id="IPR029033">
    <property type="entry name" value="His_PPase_superfam"/>
</dbReference>
<keyword evidence="2" id="KW-1185">Reference proteome</keyword>
<accession>A0ABP7TQL5</accession>
<dbReference type="CDD" id="cd07067">
    <property type="entry name" value="HP_PGM_like"/>
    <property type="match status" value="1"/>
</dbReference>
<dbReference type="SMART" id="SM00855">
    <property type="entry name" value="PGAM"/>
    <property type="match status" value="1"/>
</dbReference>
<protein>
    <submittedName>
        <fullName evidence="1">Alpha-ribazole phosphatase</fullName>
    </submittedName>
</protein>
<dbReference type="Pfam" id="PF00300">
    <property type="entry name" value="His_Phos_1"/>
    <property type="match status" value="1"/>
</dbReference>
<dbReference type="SUPFAM" id="SSF53254">
    <property type="entry name" value="Phosphoglycerate mutase-like"/>
    <property type="match status" value="1"/>
</dbReference>
<dbReference type="PANTHER" id="PTHR48100">
    <property type="entry name" value="BROAD-SPECIFICITY PHOSPHATASE YOR283W-RELATED"/>
    <property type="match status" value="1"/>
</dbReference>
<dbReference type="InterPro" id="IPR013078">
    <property type="entry name" value="His_Pase_superF_clade-1"/>
</dbReference>
<dbReference type="Proteomes" id="UP001501353">
    <property type="component" value="Unassembled WGS sequence"/>
</dbReference>